<organism evidence="2 3">
    <name type="scientific">Streptomyces evansiae</name>
    <dbReference type="NCBI Taxonomy" id="3075535"/>
    <lineage>
        <taxon>Bacteria</taxon>
        <taxon>Bacillati</taxon>
        <taxon>Actinomycetota</taxon>
        <taxon>Actinomycetes</taxon>
        <taxon>Kitasatosporales</taxon>
        <taxon>Streptomycetaceae</taxon>
        <taxon>Streptomyces</taxon>
    </lineage>
</organism>
<gene>
    <name evidence="2" type="ORF">RM698_11355</name>
</gene>
<dbReference type="RefSeq" id="WP_010266942.1">
    <property type="nucleotide sequence ID" value="NZ_JAVRET010000020.1"/>
</dbReference>
<dbReference type="Gene3D" id="3.90.1700.10">
    <property type="entry name" value="v583 domain like"/>
    <property type="match status" value="1"/>
</dbReference>
<feature type="compositionally biased region" description="Low complexity" evidence="1">
    <location>
        <begin position="454"/>
        <end position="466"/>
    </location>
</feature>
<dbReference type="InterPro" id="IPR021530">
    <property type="entry name" value="AllH-like"/>
</dbReference>
<comment type="caution">
    <text evidence="2">The sequence shown here is derived from an EMBL/GenBank/DDBJ whole genome shotgun (WGS) entry which is preliminary data.</text>
</comment>
<dbReference type="Gene3D" id="3.90.1710.10">
    <property type="entry name" value="Enterococcus faecalis V583 domain"/>
    <property type="match status" value="1"/>
</dbReference>
<name>A0ABU2R0M0_9ACTN</name>
<dbReference type="EMBL" id="JAVRET010000020">
    <property type="protein sequence ID" value="MDT0409639.1"/>
    <property type="molecule type" value="Genomic_DNA"/>
</dbReference>
<feature type="compositionally biased region" description="Basic and acidic residues" evidence="1">
    <location>
        <begin position="440"/>
        <end position="452"/>
    </location>
</feature>
<protein>
    <submittedName>
        <fullName evidence="2">DUF1116 domain-containing protein</fullName>
    </submittedName>
</protein>
<proteinExistence type="predicted"/>
<feature type="compositionally biased region" description="Pro residues" evidence="1">
    <location>
        <begin position="395"/>
        <end position="405"/>
    </location>
</feature>
<dbReference type="Gene3D" id="3.40.50.720">
    <property type="entry name" value="NAD(P)-binding Rossmann-like Domain"/>
    <property type="match status" value="1"/>
</dbReference>
<keyword evidence="3" id="KW-1185">Reference proteome</keyword>
<dbReference type="InterPro" id="IPR024033">
    <property type="entry name" value="OXTCase_su_AllG_h-dom"/>
</dbReference>
<dbReference type="InterPro" id="IPR009499">
    <property type="entry name" value="AllG-like"/>
</dbReference>
<evidence type="ECO:0000313" key="2">
    <source>
        <dbReference type="EMBL" id="MDT0409639.1"/>
    </source>
</evidence>
<sequence length="743" mass="77882">MTPSLLDHTPRIAAVGVDGFAAPARAAGADVRQLAWRPPAAGDPALGAKLARLSAHPAVEAANSRALDAIRAVQPLLTDVRPAAEVIPALAGERLLLHAGPPLPYEEMCGPMRAAVTGAVILEGWARDTESAERLARSGGIRFAPCHHHDAVGPMAGIISPSMPLLVVEDAATGRRAYSNLNEGKGRCLRYGALGADVSARLRWMGERLGPSLGAALRARREPLNPRALTAQALLMGDECHSRNTAASALFARELAPDLARQAALGGIEALDFLRDNDYWFLNLSMAASKLAMAAAEGIAHSTVVTTFARNGVRVGIRTAGTGAEWYTAPAAMVEGLYFAGYGPEDANPDIGDSAITETHGLGGFALAAAPAITGFVGGTPALARRVSREMAPDRGPPPRLPPAGPRLRGEPPRHRPPRRRRHGPRTRRHHRHRPPRTGHRPDRRGPHDRPARLLRPGPRRLPGTLVNGGPGPERGPVVAPRARVLADATGPAHALAHGPRRPARVVAATRYAVYLATDHTDLPALAVVRPDAIRTPNAAVLRGPAAPWPAPGTPAAYGEGEIRLGALTVRVGTTPWSAPRVHGLLTAGARADRLAELARVVRARPLDPACATPLRVLRRALREHDDEAVRRAARTLLGRGPGLTPSGDDILCGVLLAAHALGTPAPGIAAEVTAPGAVARTPLVSLALLRHAVRGECVPQAASLLRGLAAPYPLDPDPLLAVGHHSGTDLARGLLAGLTARR</sequence>
<accession>A0ABU2R0M0</accession>
<dbReference type="Pfam" id="PF06545">
    <property type="entry name" value="AllG"/>
    <property type="match status" value="1"/>
</dbReference>
<feature type="compositionally biased region" description="Basic residues" evidence="1">
    <location>
        <begin position="415"/>
        <end position="439"/>
    </location>
</feature>
<feature type="region of interest" description="Disordered" evidence="1">
    <location>
        <begin position="387"/>
        <end position="474"/>
    </location>
</feature>
<dbReference type="Gene3D" id="1.10.10.660">
    <property type="entry name" value="conserved protein of unknown function from Enterococcus faecalis V583"/>
    <property type="match status" value="1"/>
</dbReference>
<evidence type="ECO:0000313" key="3">
    <source>
        <dbReference type="Proteomes" id="UP001183610"/>
    </source>
</evidence>
<evidence type="ECO:0000256" key="1">
    <source>
        <dbReference type="SAM" id="MobiDB-lite"/>
    </source>
</evidence>
<reference evidence="3" key="1">
    <citation type="submission" date="2023-07" db="EMBL/GenBank/DDBJ databases">
        <title>30 novel species of actinomycetes from the DSMZ collection.</title>
        <authorList>
            <person name="Nouioui I."/>
        </authorList>
    </citation>
    <scope>NUCLEOTIDE SEQUENCE [LARGE SCALE GENOMIC DNA]</scope>
    <source>
        <strain evidence="3">DSM 41979</strain>
    </source>
</reference>
<dbReference type="Proteomes" id="UP001183610">
    <property type="component" value="Unassembled WGS sequence"/>
</dbReference>
<dbReference type="Pfam" id="PF11392">
    <property type="entry name" value="AllH"/>
    <property type="match status" value="1"/>
</dbReference>